<evidence type="ECO:0000256" key="1">
    <source>
        <dbReference type="SAM" id="SignalP"/>
    </source>
</evidence>
<feature type="chain" id="PRO_5015635412" description="Cytochrome c domain-containing protein" evidence="1">
    <location>
        <begin position="34"/>
        <end position="133"/>
    </location>
</feature>
<comment type="caution">
    <text evidence="2">The sequence shown here is derived from an EMBL/GenBank/DDBJ whole genome shotgun (WGS) entry which is preliminary data.</text>
</comment>
<organism evidence="2 3">
    <name type="scientific">Enhygromyxa salina</name>
    <dbReference type="NCBI Taxonomy" id="215803"/>
    <lineage>
        <taxon>Bacteria</taxon>
        <taxon>Pseudomonadati</taxon>
        <taxon>Myxococcota</taxon>
        <taxon>Polyangia</taxon>
        <taxon>Nannocystales</taxon>
        <taxon>Nannocystaceae</taxon>
        <taxon>Enhygromyxa</taxon>
    </lineage>
</organism>
<sequence>MTNVRNLYKKHYRTLITLTIAAFVLGISPLASADDSARRKKIVECINKELEMNNSGCEGCRLTTKQLTILTKIVDAEIMKAPLKKPTPEEEQAILKKIEDAAKAQLGEVPTETLDKVMTEVKKSATRCTKEAV</sequence>
<dbReference type="RefSeq" id="WP_146158315.1">
    <property type="nucleotide sequence ID" value="NZ_PVNL01000118.1"/>
</dbReference>
<proteinExistence type="predicted"/>
<reference evidence="2 3" key="1">
    <citation type="submission" date="2018-03" db="EMBL/GenBank/DDBJ databases">
        <title>Draft Genome Sequences of the Obligatory Marine Myxobacteria Enhygromyxa salina SWB007.</title>
        <authorList>
            <person name="Poehlein A."/>
            <person name="Moghaddam J.A."/>
            <person name="Harms H."/>
            <person name="Alanjari M."/>
            <person name="Koenig G.M."/>
            <person name="Daniel R."/>
            <person name="Schaeberle T.F."/>
        </authorList>
    </citation>
    <scope>NUCLEOTIDE SEQUENCE [LARGE SCALE GENOMIC DNA]</scope>
    <source>
        <strain evidence="2 3">SWB007</strain>
    </source>
</reference>
<dbReference type="EMBL" id="PVNL01000118">
    <property type="protein sequence ID" value="PRQ00569.1"/>
    <property type="molecule type" value="Genomic_DNA"/>
</dbReference>
<protein>
    <recommendedName>
        <fullName evidence="4">Cytochrome c domain-containing protein</fullName>
    </recommendedName>
</protein>
<gene>
    <name evidence="2" type="ORF">ENSA7_60630</name>
</gene>
<feature type="signal peptide" evidence="1">
    <location>
        <begin position="1"/>
        <end position="33"/>
    </location>
</feature>
<evidence type="ECO:0008006" key="4">
    <source>
        <dbReference type="Google" id="ProtNLM"/>
    </source>
</evidence>
<keyword evidence="1" id="KW-0732">Signal</keyword>
<evidence type="ECO:0000313" key="3">
    <source>
        <dbReference type="Proteomes" id="UP000238823"/>
    </source>
</evidence>
<dbReference type="AlphaFoldDB" id="A0A2S9Y634"/>
<dbReference type="Proteomes" id="UP000238823">
    <property type="component" value="Unassembled WGS sequence"/>
</dbReference>
<accession>A0A2S9Y634</accession>
<dbReference type="OrthoDB" id="5521925at2"/>
<evidence type="ECO:0000313" key="2">
    <source>
        <dbReference type="EMBL" id="PRQ00569.1"/>
    </source>
</evidence>
<name>A0A2S9Y634_9BACT</name>